<protein>
    <submittedName>
        <fullName evidence="1">Uncharacterized protein</fullName>
    </submittedName>
</protein>
<sequence>FALVVTVKILVLSAGPVDDTLIFQIVTNAKSIVEMGGTAIVFNEGQNDIDFRIEDTNETHAFMVRGSDGYVTFGGGAEPDEPFCINNLDNGTLVKIEEVVNDITMTYIAASIRCTYNHGGGLATGYLNLMTTPP</sequence>
<evidence type="ECO:0000313" key="1">
    <source>
        <dbReference type="EMBL" id="GAG83077.1"/>
    </source>
</evidence>
<comment type="caution">
    <text evidence="1">The sequence shown here is derived from an EMBL/GenBank/DDBJ whole genome shotgun (WGS) entry which is preliminary data.</text>
</comment>
<feature type="non-terminal residue" evidence="1">
    <location>
        <position position="1"/>
    </location>
</feature>
<accession>X1BPH0</accession>
<organism evidence="1">
    <name type="scientific">marine sediment metagenome</name>
    <dbReference type="NCBI Taxonomy" id="412755"/>
    <lineage>
        <taxon>unclassified sequences</taxon>
        <taxon>metagenomes</taxon>
        <taxon>ecological metagenomes</taxon>
    </lineage>
</organism>
<name>X1BPH0_9ZZZZ</name>
<reference evidence="1" key="1">
    <citation type="journal article" date="2014" name="Front. Microbiol.">
        <title>High frequency of phylogenetically diverse reductive dehalogenase-homologous genes in deep subseafloor sedimentary metagenomes.</title>
        <authorList>
            <person name="Kawai M."/>
            <person name="Futagami T."/>
            <person name="Toyoda A."/>
            <person name="Takaki Y."/>
            <person name="Nishi S."/>
            <person name="Hori S."/>
            <person name="Arai W."/>
            <person name="Tsubouchi T."/>
            <person name="Morono Y."/>
            <person name="Uchiyama I."/>
            <person name="Ito T."/>
            <person name="Fujiyama A."/>
            <person name="Inagaki F."/>
            <person name="Takami H."/>
        </authorList>
    </citation>
    <scope>NUCLEOTIDE SEQUENCE</scope>
    <source>
        <strain evidence="1">Expedition CK06-06</strain>
    </source>
</reference>
<proteinExistence type="predicted"/>
<dbReference type="EMBL" id="BART01016545">
    <property type="protein sequence ID" value="GAG83077.1"/>
    <property type="molecule type" value="Genomic_DNA"/>
</dbReference>
<gene>
    <name evidence="1" type="ORF">S01H4_31785</name>
</gene>
<dbReference type="AlphaFoldDB" id="X1BPH0"/>